<evidence type="ECO:0000256" key="1">
    <source>
        <dbReference type="ARBA" id="ARBA00004571"/>
    </source>
</evidence>
<dbReference type="InterPro" id="IPR012910">
    <property type="entry name" value="Plug_dom"/>
</dbReference>
<keyword evidence="9 11" id="KW-0472">Membrane</keyword>
<evidence type="ECO:0000256" key="3">
    <source>
        <dbReference type="ARBA" id="ARBA00022452"/>
    </source>
</evidence>
<evidence type="ECO:0000256" key="12">
    <source>
        <dbReference type="RuleBase" id="RU003357"/>
    </source>
</evidence>
<dbReference type="Pfam" id="PF00593">
    <property type="entry name" value="TonB_dep_Rec_b-barrel"/>
    <property type="match status" value="1"/>
</dbReference>
<dbReference type="InterPro" id="IPR039426">
    <property type="entry name" value="TonB-dep_rcpt-like"/>
</dbReference>
<evidence type="ECO:0000256" key="11">
    <source>
        <dbReference type="PROSITE-ProRule" id="PRU01360"/>
    </source>
</evidence>
<dbReference type="InterPro" id="IPR036942">
    <property type="entry name" value="Beta-barrel_TonB_sf"/>
</dbReference>
<evidence type="ECO:0000313" key="16">
    <source>
        <dbReference type="EMBL" id="MEJ6009341.1"/>
    </source>
</evidence>
<comment type="subcellular location">
    <subcellularLocation>
        <location evidence="1 11">Cell outer membrane</location>
        <topology evidence="1 11">Multi-pass membrane protein</topology>
    </subcellularLocation>
</comment>
<dbReference type="PANTHER" id="PTHR32552:SF81">
    <property type="entry name" value="TONB-DEPENDENT OUTER MEMBRANE RECEPTOR"/>
    <property type="match status" value="1"/>
</dbReference>
<dbReference type="InterPro" id="IPR000531">
    <property type="entry name" value="Beta-barrel_TonB"/>
</dbReference>
<feature type="domain" description="TonB-dependent receptor-like beta-barrel" evidence="14">
    <location>
        <begin position="286"/>
        <end position="771"/>
    </location>
</feature>
<dbReference type="EMBL" id="JBBHJY010000002">
    <property type="protein sequence ID" value="MEJ6009341.1"/>
    <property type="molecule type" value="Genomic_DNA"/>
</dbReference>
<keyword evidence="10 11" id="KW-0998">Cell outer membrane</keyword>
<evidence type="ECO:0000256" key="4">
    <source>
        <dbReference type="ARBA" id="ARBA00022496"/>
    </source>
</evidence>
<evidence type="ECO:0000259" key="15">
    <source>
        <dbReference type="Pfam" id="PF07715"/>
    </source>
</evidence>
<accession>A0ABU8S611</accession>
<evidence type="ECO:0000313" key="17">
    <source>
        <dbReference type="Proteomes" id="UP001379235"/>
    </source>
</evidence>
<feature type="chain" id="PRO_5047338878" evidence="13">
    <location>
        <begin position="26"/>
        <end position="825"/>
    </location>
</feature>
<name>A0ABU8S611_9SPHN</name>
<feature type="domain" description="TonB-dependent receptor plug" evidence="15">
    <location>
        <begin position="50"/>
        <end position="155"/>
    </location>
</feature>
<evidence type="ECO:0000259" key="14">
    <source>
        <dbReference type="Pfam" id="PF00593"/>
    </source>
</evidence>
<comment type="similarity">
    <text evidence="11 12">Belongs to the TonB-dependent receptor family.</text>
</comment>
<dbReference type="PROSITE" id="PS52016">
    <property type="entry name" value="TONB_DEPENDENT_REC_3"/>
    <property type="match status" value="1"/>
</dbReference>
<evidence type="ECO:0000256" key="9">
    <source>
        <dbReference type="ARBA" id="ARBA00023136"/>
    </source>
</evidence>
<proteinExistence type="inferred from homology"/>
<keyword evidence="16" id="KW-0675">Receptor</keyword>
<gene>
    <name evidence="16" type="ORF">WG900_05360</name>
</gene>
<keyword evidence="5 11" id="KW-0812">Transmembrane</keyword>
<keyword evidence="2 11" id="KW-0813">Transport</keyword>
<evidence type="ECO:0000256" key="13">
    <source>
        <dbReference type="SAM" id="SignalP"/>
    </source>
</evidence>
<keyword evidence="7" id="KW-0406">Ion transport</keyword>
<dbReference type="Gene3D" id="2.170.130.10">
    <property type="entry name" value="TonB-dependent receptor, plug domain"/>
    <property type="match status" value="1"/>
</dbReference>
<keyword evidence="8 12" id="KW-0798">TonB box</keyword>
<dbReference type="PANTHER" id="PTHR32552">
    <property type="entry name" value="FERRICHROME IRON RECEPTOR-RELATED"/>
    <property type="match status" value="1"/>
</dbReference>
<keyword evidence="13" id="KW-0732">Signal</keyword>
<evidence type="ECO:0000256" key="7">
    <source>
        <dbReference type="ARBA" id="ARBA00023065"/>
    </source>
</evidence>
<dbReference type="Pfam" id="PF07715">
    <property type="entry name" value="Plug"/>
    <property type="match status" value="1"/>
</dbReference>
<reference evidence="16 17" key="1">
    <citation type="submission" date="2024-03" db="EMBL/GenBank/DDBJ databases">
        <authorList>
            <person name="Jo J.-H."/>
        </authorList>
    </citation>
    <scope>NUCLEOTIDE SEQUENCE [LARGE SCALE GENOMIC DNA]</scope>
    <source>
        <strain evidence="16 17">AS3R-12</strain>
    </source>
</reference>
<protein>
    <submittedName>
        <fullName evidence="16">TonB-dependent receptor</fullName>
    </submittedName>
</protein>
<dbReference type="InterPro" id="IPR037066">
    <property type="entry name" value="Plug_dom_sf"/>
</dbReference>
<evidence type="ECO:0000256" key="10">
    <source>
        <dbReference type="ARBA" id="ARBA00023237"/>
    </source>
</evidence>
<dbReference type="RefSeq" id="WP_339965352.1">
    <property type="nucleotide sequence ID" value="NZ_JBBHJY010000002.1"/>
</dbReference>
<evidence type="ECO:0000256" key="8">
    <source>
        <dbReference type="ARBA" id="ARBA00023077"/>
    </source>
</evidence>
<feature type="signal peptide" evidence="13">
    <location>
        <begin position="1"/>
        <end position="25"/>
    </location>
</feature>
<keyword evidence="3 11" id="KW-1134">Transmembrane beta strand</keyword>
<evidence type="ECO:0000256" key="6">
    <source>
        <dbReference type="ARBA" id="ARBA00023004"/>
    </source>
</evidence>
<dbReference type="Gene3D" id="2.40.170.20">
    <property type="entry name" value="TonB-dependent receptor, beta-barrel domain"/>
    <property type="match status" value="1"/>
</dbReference>
<dbReference type="Proteomes" id="UP001379235">
    <property type="component" value="Unassembled WGS sequence"/>
</dbReference>
<evidence type="ECO:0000256" key="5">
    <source>
        <dbReference type="ARBA" id="ARBA00022692"/>
    </source>
</evidence>
<keyword evidence="4" id="KW-0410">Iron transport</keyword>
<evidence type="ECO:0000256" key="2">
    <source>
        <dbReference type="ARBA" id="ARBA00022448"/>
    </source>
</evidence>
<keyword evidence="6" id="KW-0408">Iron</keyword>
<sequence>MKALLLSTVLSAGMLLPAGPAAAQAAEEGAEAPANGNEIVVSARRRDEALQEVPQTINVVTAEQIEKLNLRNFTDIQALVPGLTLSGGGSFSTSATVRGVAFNPEASGNNATVEFYLNEAPISSNFLFQSSFDVGQFELLRGPQGTLRGRASPSGSITVTTRKPNLQKAGVSFSATATDTHAYKGDFALNVPVIGDVLGIRLAGVIDENQGNQIHSIKEDGNYTPAPFRKTKGLRASARFEPVDFASFNFMYQTLRSRQVQFSSVESASFVTGNPSVATPVINPFDRLSLEDSGSRQGQDQQIYVWSGELRFAGQKLSYTGSHNHQDFLSLAASDGADYFGPPRFQLVERTFRDPTGYEAVCSEQSLRANLTPTNQAYFQCTHGSASRNSHEFRLSSDERVLGVFDYVAGFLYDRNITPSRLTQETPLMNSAGTAVSSINLTSIVRDANSTEKSWFGNVIAHLGERAEVSGGLRHINYRNFSSFLQNGNRTIPDRNNTVEATVWSGSAKYRFSEDLMVYGTVGTSWRPGAFAIGDFNLQPTVRERSFFDLPPEKSTSYEIGVKTSFLDRRGRFNVSLYKQDYDNYVYRGNSVYFINYSLQGGVVRSSVSSFNFVAAVPATVKGVEVEGAFQITPRWSVSSNFSYADGQIRNGTIACNDINADGKPDTNAALPTVAALQAAVGPGENVAQCAYSGRTLTSPKWSANMQSEYNFPIFDTAGGFVRALVNYTPRNEGDPNNTNDDVSAYALANVYAGIRASDGSWELQAFAKNVFNTRRILSQGGAPLSSAIRTTAGGTINYVSDYYSVSVNSPREVGISLRLAIGSR</sequence>
<keyword evidence="17" id="KW-1185">Reference proteome</keyword>
<comment type="caution">
    <text evidence="16">The sequence shown here is derived from an EMBL/GenBank/DDBJ whole genome shotgun (WGS) entry which is preliminary data.</text>
</comment>
<organism evidence="16 17">
    <name type="scientific">Novosphingobium aquae</name>
    <dbReference type="NCBI Taxonomy" id="3133435"/>
    <lineage>
        <taxon>Bacteria</taxon>
        <taxon>Pseudomonadati</taxon>
        <taxon>Pseudomonadota</taxon>
        <taxon>Alphaproteobacteria</taxon>
        <taxon>Sphingomonadales</taxon>
        <taxon>Sphingomonadaceae</taxon>
        <taxon>Novosphingobium</taxon>
    </lineage>
</organism>
<dbReference type="SUPFAM" id="SSF56935">
    <property type="entry name" value="Porins"/>
    <property type="match status" value="1"/>
</dbReference>